<keyword evidence="4" id="KW-1185">Reference proteome</keyword>
<sequence>MNGRVIKFEGSLHAEADRLLPWYVNGTLEDDARSQVEQHLVECTQCQREVAWLRTLQEEFAEQADKDDVSPRMRRLHRRMESRRRRAPAASVWRHRERQLAWLAALQAVIILALGGVLLRQQHVDYRTLSAPGSKGALLVVMFDPHTRESQLRELVRASGARIAGGPTDEGAYVLRVADTHEAAARKLLLNSPQVTLVEDLSSGGNP</sequence>
<reference evidence="3 4" key="1">
    <citation type="submission" date="2020-10" db="EMBL/GenBank/DDBJ databases">
        <title>Phylogeny of dyella-like bacteria.</title>
        <authorList>
            <person name="Fu J."/>
        </authorList>
    </citation>
    <scope>NUCLEOTIDE SEQUENCE [LARGE SCALE GENOMIC DNA]</scope>
    <source>
        <strain evidence="3 4">DHG40</strain>
    </source>
</reference>
<dbReference type="InterPro" id="IPR041916">
    <property type="entry name" value="Anti_sigma_zinc_sf"/>
</dbReference>
<feature type="transmembrane region" description="Helical" evidence="1">
    <location>
        <begin position="100"/>
        <end position="119"/>
    </location>
</feature>
<evidence type="ECO:0000313" key="3">
    <source>
        <dbReference type="EMBL" id="MFK2856377.1"/>
    </source>
</evidence>
<evidence type="ECO:0000256" key="1">
    <source>
        <dbReference type="SAM" id="Phobius"/>
    </source>
</evidence>
<protein>
    <submittedName>
        <fullName evidence="3">Zf-HC2 domain-containing protein</fullName>
    </submittedName>
</protein>
<gene>
    <name evidence="3" type="ORF">ISP18_17355</name>
</gene>
<keyword evidence="1" id="KW-1133">Transmembrane helix</keyword>
<keyword evidence="1" id="KW-0812">Transmembrane</keyword>
<comment type="caution">
    <text evidence="3">The sequence shown here is derived from an EMBL/GenBank/DDBJ whole genome shotgun (WGS) entry which is preliminary data.</text>
</comment>
<feature type="domain" description="Putative zinc-finger" evidence="2">
    <location>
        <begin position="15"/>
        <end position="47"/>
    </location>
</feature>
<proteinExistence type="predicted"/>
<dbReference type="InterPro" id="IPR027383">
    <property type="entry name" value="Znf_put"/>
</dbReference>
<dbReference type="Pfam" id="PF13490">
    <property type="entry name" value="zf-HC2"/>
    <property type="match status" value="1"/>
</dbReference>
<dbReference type="EMBL" id="JADIKI010000023">
    <property type="protein sequence ID" value="MFK2856377.1"/>
    <property type="molecule type" value="Genomic_DNA"/>
</dbReference>
<name>A0ABW8IMC8_9GAMM</name>
<dbReference type="Proteomes" id="UP001620409">
    <property type="component" value="Unassembled WGS sequence"/>
</dbReference>
<keyword evidence="1" id="KW-0472">Membrane</keyword>
<dbReference type="Gene3D" id="1.10.10.1320">
    <property type="entry name" value="Anti-sigma factor, zinc-finger domain"/>
    <property type="match status" value="1"/>
</dbReference>
<evidence type="ECO:0000313" key="4">
    <source>
        <dbReference type="Proteomes" id="UP001620409"/>
    </source>
</evidence>
<evidence type="ECO:0000259" key="2">
    <source>
        <dbReference type="Pfam" id="PF13490"/>
    </source>
</evidence>
<accession>A0ABW8IMC8</accession>
<organism evidence="3 4">
    <name type="scientific">Dyella humi</name>
    <dbReference type="NCBI Taxonomy" id="1770547"/>
    <lineage>
        <taxon>Bacteria</taxon>
        <taxon>Pseudomonadati</taxon>
        <taxon>Pseudomonadota</taxon>
        <taxon>Gammaproteobacteria</taxon>
        <taxon>Lysobacterales</taxon>
        <taxon>Rhodanobacteraceae</taxon>
        <taxon>Dyella</taxon>
    </lineage>
</organism>
<dbReference type="RefSeq" id="WP_380015001.1">
    <property type="nucleotide sequence ID" value="NZ_JADIKI010000023.1"/>
</dbReference>